<feature type="domain" description="PAC" evidence="9">
    <location>
        <begin position="151"/>
        <end position="203"/>
    </location>
</feature>
<dbReference type="OrthoDB" id="9805967at2"/>
<dbReference type="GO" id="GO:0000155">
    <property type="term" value="F:phosphorelay sensor kinase activity"/>
    <property type="evidence" value="ECO:0007669"/>
    <property type="project" value="InterPro"/>
</dbReference>
<dbReference type="HOGENOM" id="CLU_000445_114_39_7"/>
<keyword evidence="6" id="KW-1133">Transmembrane helix</keyword>
<proteinExistence type="predicted"/>
<evidence type="ECO:0000256" key="1">
    <source>
        <dbReference type="ARBA" id="ARBA00000085"/>
    </source>
</evidence>
<dbReference type="PANTHER" id="PTHR43304">
    <property type="entry name" value="PHYTOCHROME-LIKE PROTEIN CPH1"/>
    <property type="match status" value="1"/>
</dbReference>
<gene>
    <name evidence="10" type="ordered locus">Sfum_0942</name>
</gene>
<dbReference type="CDD" id="cd00130">
    <property type="entry name" value="PAS"/>
    <property type="match status" value="2"/>
</dbReference>
<reference evidence="10 11" key="1">
    <citation type="submission" date="2006-10" db="EMBL/GenBank/DDBJ databases">
        <title>Complete sequence of Syntrophobacter fumaroxidans MPOB.</title>
        <authorList>
            <consortium name="US DOE Joint Genome Institute"/>
            <person name="Copeland A."/>
            <person name="Lucas S."/>
            <person name="Lapidus A."/>
            <person name="Barry K."/>
            <person name="Detter J.C."/>
            <person name="Glavina del Rio T."/>
            <person name="Hammon N."/>
            <person name="Israni S."/>
            <person name="Pitluck S."/>
            <person name="Goltsman E.G."/>
            <person name="Martinez M."/>
            <person name="Schmutz J."/>
            <person name="Larimer F."/>
            <person name="Land M."/>
            <person name="Hauser L."/>
            <person name="Kyrpides N."/>
            <person name="Kim E."/>
            <person name="Boone D.R."/>
            <person name="Brockman F."/>
            <person name="Culley D."/>
            <person name="Ferry J."/>
            <person name="Gunsalus R."/>
            <person name="McInerney M.J."/>
            <person name="Morrison M."/>
            <person name="Plugge C."/>
            <person name="Rohlin L."/>
            <person name="Scholten J."/>
            <person name="Sieber J."/>
            <person name="Stams A.J.M."/>
            <person name="Worm P."/>
            <person name="Henstra A.M."/>
            <person name="Richardson P."/>
        </authorList>
    </citation>
    <scope>NUCLEOTIDE SEQUENCE [LARGE SCALE GENOMIC DNA]</scope>
    <source>
        <strain evidence="11">DSM 10017 / MPOB</strain>
    </source>
</reference>
<dbReference type="InterPro" id="IPR035965">
    <property type="entry name" value="PAS-like_dom_sf"/>
</dbReference>
<dbReference type="InterPro" id="IPR036097">
    <property type="entry name" value="HisK_dim/P_sf"/>
</dbReference>
<dbReference type="EC" id="2.7.13.3" evidence="2"/>
<dbReference type="InterPro" id="IPR052162">
    <property type="entry name" value="Sensor_kinase/Photoreceptor"/>
</dbReference>
<evidence type="ECO:0000256" key="5">
    <source>
        <dbReference type="ARBA" id="ARBA00022777"/>
    </source>
</evidence>
<keyword evidence="3" id="KW-0597">Phosphoprotein</keyword>
<dbReference type="eggNOG" id="COG3829">
    <property type="taxonomic scope" value="Bacteria"/>
</dbReference>
<accession>A0LGT6</accession>
<organism evidence="10 11">
    <name type="scientific">Syntrophobacter fumaroxidans (strain DSM 10017 / MPOB)</name>
    <dbReference type="NCBI Taxonomy" id="335543"/>
    <lineage>
        <taxon>Bacteria</taxon>
        <taxon>Pseudomonadati</taxon>
        <taxon>Thermodesulfobacteriota</taxon>
        <taxon>Syntrophobacteria</taxon>
        <taxon>Syntrophobacterales</taxon>
        <taxon>Syntrophobacteraceae</taxon>
        <taxon>Syntrophobacter</taxon>
    </lineage>
</organism>
<dbReference type="SMART" id="SM00387">
    <property type="entry name" value="HATPase_c"/>
    <property type="match status" value="1"/>
</dbReference>
<dbReference type="Pfam" id="PF02518">
    <property type="entry name" value="HATPase_c"/>
    <property type="match status" value="1"/>
</dbReference>
<dbReference type="InterPro" id="IPR003594">
    <property type="entry name" value="HATPase_dom"/>
</dbReference>
<dbReference type="InterPro" id="IPR013656">
    <property type="entry name" value="PAS_4"/>
</dbReference>
<keyword evidence="6" id="KW-0812">Transmembrane</keyword>
<feature type="domain" description="PAS" evidence="8">
    <location>
        <begin position="97"/>
        <end position="134"/>
    </location>
</feature>
<dbReference type="InterPro" id="IPR005467">
    <property type="entry name" value="His_kinase_dom"/>
</dbReference>
<dbReference type="Pfam" id="PF08448">
    <property type="entry name" value="PAS_4"/>
    <property type="match status" value="2"/>
</dbReference>
<dbReference type="KEGG" id="sfu:Sfum_0942"/>
<dbReference type="PROSITE" id="PS50109">
    <property type="entry name" value="HIS_KIN"/>
    <property type="match status" value="1"/>
</dbReference>
<feature type="transmembrane region" description="Helical" evidence="6">
    <location>
        <begin position="44"/>
        <end position="63"/>
    </location>
</feature>
<dbReference type="STRING" id="335543.Sfum_0942"/>
<keyword evidence="4" id="KW-0808">Transferase</keyword>
<dbReference type="SUPFAM" id="SSF55874">
    <property type="entry name" value="ATPase domain of HSP90 chaperone/DNA topoisomerase II/histidine kinase"/>
    <property type="match status" value="1"/>
</dbReference>
<dbReference type="eggNOG" id="COG2202">
    <property type="taxonomic scope" value="Bacteria"/>
</dbReference>
<dbReference type="CDD" id="cd00082">
    <property type="entry name" value="HisKA"/>
    <property type="match status" value="1"/>
</dbReference>
<evidence type="ECO:0000313" key="10">
    <source>
        <dbReference type="EMBL" id="ABK16638.1"/>
    </source>
</evidence>
<comment type="catalytic activity">
    <reaction evidence="1">
        <text>ATP + protein L-histidine = ADP + protein N-phospho-L-histidine.</text>
        <dbReference type="EC" id="2.7.13.3"/>
    </reaction>
</comment>
<dbReference type="PRINTS" id="PR00344">
    <property type="entry name" value="BCTRLSENSOR"/>
</dbReference>
<keyword evidence="6" id="KW-0472">Membrane</keyword>
<evidence type="ECO:0000259" key="9">
    <source>
        <dbReference type="PROSITE" id="PS50113"/>
    </source>
</evidence>
<dbReference type="Gene3D" id="1.10.287.130">
    <property type="match status" value="1"/>
</dbReference>
<keyword evidence="5 10" id="KW-0418">Kinase</keyword>
<dbReference type="InParanoid" id="A0LGT6"/>
<dbReference type="EMBL" id="CP000478">
    <property type="protein sequence ID" value="ABK16638.1"/>
    <property type="molecule type" value="Genomic_DNA"/>
</dbReference>
<sequence precursor="true">MGTQAILSGISLFTAWIALLVQPALCLAAPWDLTASDVEGRISDISSTAAVALLLILVMVLAVRTHRRANSAWGEPEPKYRTVANLSCDWESWTASDGRLLYVSPACERITGYRPGEFIEQPSLLREMILPEDRRLWDEHRHDVHAEQPSRETEFRIRRHDGSIRWINHACRTVTDERGEYLGVQSCNRDVTHLHEAQEALQRSEEQCRAFIALSTEGISLWEVDGPIPTTLAEDEQIERFYWHARLAECNDVFARMYGMGTAGEMLGARLGDILTPTETENIEFLRSFIRSGYNVKSCETYGYDQLRNRHSFRTGMVGRCVDGRLVEAWSIQHDMTDLARLHRQVRRADDEWQTTFDSIADPIMILDRGFRILRANPAAAAFLNVAPVAIPGKHCYTLMHGKDSPVPLCPVRAMMKTGIHTETELYDEKRKAWFLVSADPLPGPEGEVAGAVHTVKNITESKITRDAIRDSEAFNRSILASLNDRIAIIDGNGVILAVNAAWERFAAENDTSSPPRVGVGINYLDVCHRAVQTRDDLAEQALRGIRSVLNGRKESFSLEYPCDALSEKRWFAMRVMPFKRAGGGAVICHADVTERKRAEDEARRRMIELAHVTRVATLGELAASLAHEINQPLTAILSNAQAAQHFLAREVPETDEIRQILDDIIEDDKRVSEVIRRMRSLLKKGAASHERVNIHDAVLESVALIESASLLNGLSITTEFDAGMPIVCADPVQLQQVLFNLMVNAAGAMKNTPNPSRKIRIGTLLRDERTVQLSVTDSGTGIDEAVMAHLFEPFVTTKPGGMGMGLSISQTIIKAHGGTIGAKNNPEGGATFFFSLPLDKESRS</sequence>
<dbReference type="InterPro" id="IPR013655">
    <property type="entry name" value="PAS_fold_3"/>
</dbReference>
<evidence type="ECO:0000256" key="2">
    <source>
        <dbReference type="ARBA" id="ARBA00012438"/>
    </source>
</evidence>
<protein>
    <recommendedName>
        <fullName evidence="2">histidine kinase</fullName>
        <ecNumber evidence="2">2.7.13.3</ecNumber>
    </recommendedName>
</protein>
<dbReference type="SMART" id="SM00091">
    <property type="entry name" value="PAS"/>
    <property type="match status" value="3"/>
</dbReference>
<dbReference type="NCBIfam" id="TIGR00229">
    <property type="entry name" value="sensory_box"/>
    <property type="match status" value="2"/>
</dbReference>
<dbReference type="Pfam" id="PF13426">
    <property type="entry name" value="PAS_9"/>
    <property type="match status" value="1"/>
</dbReference>
<dbReference type="PROSITE" id="PS50112">
    <property type="entry name" value="PAS"/>
    <property type="match status" value="1"/>
</dbReference>
<keyword evidence="11" id="KW-1185">Reference proteome</keyword>
<dbReference type="SUPFAM" id="SSF55785">
    <property type="entry name" value="PYP-like sensor domain (PAS domain)"/>
    <property type="match status" value="4"/>
</dbReference>
<dbReference type="InterPro" id="IPR036890">
    <property type="entry name" value="HATPase_C_sf"/>
</dbReference>
<name>A0LGT6_SYNFM</name>
<evidence type="ECO:0000256" key="6">
    <source>
        <dbReference type="SAM" id="Phobius"/>
    </source>
</evidence>
<dbReference type="SMART" id="SM00388">
    <property type="entry name" value="HisKA"/>
    <property type="match status" value="1"/>
</dbReference>
<dbReference type="PANTHER" id="PTHR43304:SF1">
    <property type="entry name" value="PAC DOMAIN-CONTAINING PROTEIN"/>
    <property type="match status" value="1"/>
</dbReference>
<evidence type="ECO:0000256" key="3">
    <source>
        <dbReference type="ARBA" id="ARBA00022553"/>
    </source>
</evidence>
<feature type="domain" description="Histidine kinase" evidence="7">
    <location>
        <begin position="625"/>
        <end position="841"/>
    </location>
</feature>
<dbReference type="AlphaFoldDB" id="A0LGT6"/>
<dbReference type="InterPro" id="IPR000700">
    <property type="entry name" value="PAS-assoc_C"/>
</dbReference>
<evidence type="ECO:0000259" key="7">
    <source>
        <dbReference type="PROSITE" id="PS50109"/>
    </source>
</evidence>
<dbReference type="SUPFAM" id="SSF47384">
    <property type="entry name" value="Homodimeric domain of signal transducing histidine kinase"/>
    <property type="match status" value="1"/>
</dbReference>
<dbReference type="Pfam" id="PF08447">
    <property type="entry name" value="PAS_3"/>
    <property type="match status" value="1"/>
</dbReference>
<dbReference type="InterPro" id="IPR001610">
    <property type="entry name" value="PAC"/>
</dbReference>
<dbReference type="SMART" id="SM00086">
    <property type="entry name" value="PAC"/>
    <property type="match status" value="2"/>
</dbReference>
<dbReference type="InterPro" id="IPR000014">
    <property type="entry name" value="PAS"/>
</dbReference>
<evidence type="ECO:0000313" key="11">
    <source>
        <dbReference type="Proteomes" id="UP000001784"/>
    </source>
</evidence>
<evidence type="ECO:0000256" key="4">
    <source>
        <dbReference type="ARBA" id="ARBA00022679"/>
    </source>
</evidence>
<dbReference type="PROSITE" id="PS50113">
    <property type="entry name" value="PAC"/>
    <property type="match status" value="1"/>
</dbReference>
<dbReference type="eggNOG" id="COG4191">
    <property type="taxonomic scope" value="Bacteria"/>
</dbReference>
<dbReference type="Proteomes" id="UP000001784">
    <property type="component" value="Chromosome"/>
</dbReference>
<dbReference type="RefSeq" id="WP_011697809.1">
    <property type="nucleotide sequence ID" value="NC_008554.1"/>
</dbReference>
<dbReference type="Pfam" id="PF00512">
    <property type="entry name" value="HisKA"/>
    <property type="match status" value="1"/>
</dbReference>
<dbReference type="InterPro" id="IPR003661">
    <property type="entry name" value="HisK_dim/P_dom"/>
</dbReference>
<dbReference type="Gene3D" id="3.30.565.10">
    <property type="entry name" value="Histidine kinase-like ATPase, C-terminal domain"/>
    <property type="match status" value="1"/>
</dbReference>
<dbReference type="Gene3D" id="3.30.450.20">
    <property type="entry name" value="PAS domain"/>
    <property type="match status" value="4"/>
</dbReference>
<dbReference type="InterPro" id="IPR004358">
    <property type="entry name" value="Sig_transdc_His_kin-like_C"/>
</dbReference>
<evidence type="ECO:0000259" key="8">
    <source>
        <dbReference type="PROSITE" id="PS50112"/>
    </source>
</evidence>